<dbReference type="GeneID" id="8197180"/>
<dbReference type="GO" id="GO:0005524">
    <property type="term" value="F:ATP binding"/>
    <property type="evidence" value="ECO:0007669"/>
    <property type="project" value="UniProtKB-KW"/>
</dbReference>
<dbReference type="PANTHER" id="PTHR21299">
    <property type="entry name" value="CYTIDYLATE KINASE/PANTOATE-BETA-ALANINE LIGASE"/>
    <property type="match status" value="1"/>
</dbReference>
<dbReference type="InterPro" id="IPR003721">
    <property type="entry name" value="Pantoate_ligase"/>
</dbReference>
<evidence type="ECO:0000256" key="1">
    <source>
        <dbReference type="ARBA" id="ARBA00004990"/>
    </source>
</evidence>
<evidence type="ECO:0000256" key="4">
    <source>
        <dbReference type="ARBA" id="ARBA00015647"/>
    </source>
</evidence>
<dbReference type="InterPro" id="IPR042176">
    <property type="entry name" value="Pantoate_ligase_C"/>
</dbReference>
<dbReference type="InterPro" id="IPR004821">
    <property type="entry name" value="Cyt_trans-like"/>
</dbReference>
<dbReference type="SUPFAM" id="SSF52374">
    <property type="entry name" value="Nucleotidylyl transferase"/>
    <property type="match status" value="1"/>
</dbReference>
<dbReference type="Pfam" id="PF02569">
    <property type="entry name" value="Pantoate_ligase"/>
    <property type="match status" value="1"/>
</dbReference>
<reference evidence="12 13" key="1">
    <citation type="journal article" date="2009" name="Nat. Biotechnol.">
        <title>Genome sequence of the recombinant protein production host Pichia pastoris.</title>
        <authorList>
            <person name="De Schutter K."/>
            <person name="Lin Y.C."/>
            <person name="Tiels P."/>
            <person name="Van Hecke A."/>
            <person name="Glinka S."/>
            <person name="Weber-Lehmann J."/>
            <person name="Rouze P."/>
            <person name="Van de Peer Y."/>
            <person name="Callewaert N."/>
        </authorList>
    </citation>
    <scope>NUCLEOTIDE SEQUENCE [LARGE SCALE GENOMIC DNA]</scope>
    <source>
        <strain evidence="13">GS115 / ATCC 20864</strain>
    </source>
</reference>
<dbReference type="Proteomes" id="UP000000314">
    <property type="component" value="Chromosome 1"/>
</dbReference>
<dbReference type="eggNOG" id="KOG3042">
    <property type="taxonomic scope" value="Eukaryota"/>
</dbReference>
<keyword evidence="13" id="KW-1185">Reference proteome</keyword>
<gene>
    <name evidence="12" type="ordered locus">PAS_chr1-4_0198</name>
</gene>
<dbReference type="RefSeq" id="XP_002490312.1">
    <property type="nucleotide sequence ID" value="XM_002490267.1"/>
</dbReference>
<dbReference type="OrthoDB" id="2020436at2759"/>
<dbReference type="CDD" id="cd00560">
    <property type="entry name" value="PanC"/>
    <property type="match status" value="1"/>
</dbReference>
<evidence type="ECO:0000256" key="6">
    <source>
        <dbReference type="ARBA" id="ARBA00022655"/>
    </source>
</evidence>
<dbReference type="GO" id="GO:0004592">
    <property type="term" value="F:pantoate-beta-alanine ligase activity"/>
    <property type="evidence" value="ECO:0007669"/>
    <property type="project" value="UniProtKB-EC"/>
</dbReference>
<dbReference type="AlphaFoldDB" id="C4QXQ8"/>
<evidence type="ECO:0000256" key="10">
    <source>
        <dbReference type="ARBA" id="ARBA00032806"/>
    </source>
</evidence>
<dbReference type="FunCoup" id="C4QXQ8">
    <property type="interactions" value="192"/>
</dbReference>
<dbReference type="NCBIfam" id="TIGR00125">
    <property type="entry name" value="cyt_tran_rel"/>
    <property type="match status" value="1"/>
</dbReference>
<evidence type="ECO:0000313" key="13">
    <source>
        <dbReference type="Proteomes" id="UP000000314"/>
    </source>
</evidence>
<dbReference type="NCBIfam" id="TIGR00018">
    <property type="entry name" value="panC"/>
    <property type="match status" value="1"/>
</dbReference>
<dbReference type="UniPathway" id="UPA00028">
    <property type="reaction ID" value="UER00005"/>
</dbReference>
<evidence type="ECO:0000256" key="11">
    <source>
        <dbReference type="ARBA" id="ARBA00048258"/>
    </source>
</evidence>
<dbReference type="PANTHER" id="PTHR21299:SF1">
    <property type="entry name" value="PANTOATE--BETA-ALANINE LIGASE"/>
    <property type="match status" value="1"/>
</dbReference>
<dbReference type="EMBL" id="FN392319">
    <property type="protein sequence ID" value="CAY68031.1"/>
    <property type="molecule type" value="Genomic_DNA"/>
</dbReference>
<dbReference type="InterPro" id="IPR014729">
    <property type="entry name" value="Rossmann-like_a/b/a_fold"/>
</dbReference>
<comment type="catalytic activity">
    <reaction evidence="11">
        <text>(R)-pantoate + beta-alanine + ATP = (R)-pantothenate + AMP + diphosphate + H(+)</text>
        <dbReference type="Rhea" id="RHEA:10912"/>
        <dbReference type="ChEBI" id="CHEBI:15378"/>
        <dbReference type="ChEBI" id="CHEBI:15980"/>
        <dbReference type="ChEBI" id="CHEBI:29032"/>
        <dbReference type="ChEBI" id="CHEBI:30616"/>
        <dbReference type="ChEBI" id="CHEBI:33019"/>
        <dbReference type="ChEBI" id="CHEBI:57966"/>
        <dbReference type="ChEBI" id="CHEBI:456215"/>
        <dbReference type="EC" id="6.3.2.1"/>
    </reaction>
</comment>
<evidence type="ECO:0000256" key="8">
    <source>
        <dbReference type="ARBA" id="ARBA00022840"/>
    </source>
</evidence>
<evidence type="ECO:0000256" key="3">
    <source>
        <dbReference type="ARBA" id="ARBA00012219"/>
    </source>
</evidence>
<dbReference type="OMA" id="FHVDTEI"/>
<accession>C4QXQ8</accession>
<dbReference type="Gene3D" id="3.30.1300.10">
    <property type="entry name" value="Pantoate-beta-alanine ligase, C-terminal domain"/>
    <property type="match status" value="1"/>
</dbReference>
<comment type="pathway">
    <text evidence="1">Cofactor biosynthesis; (R)-pantothenate biosynthesis; (R)-pantothenate from (R)-pantoate and beta-alanine: step 1/1.</text>
</comment>
<dbReference type="EC" id="6.3.2.1" evidence="3"/>
<protein>
    <recommendedName>
        <fullName evidence="4">Pantoate--beta-alanine ligase</fullName>
        <ecNumber evidence="3">6.3.2.1</ecNumber>
    </recommendedName>
    <alternativeName>
        <fullName evidence="10">Pantoate-activating enzyme</fullName>
    </alternativeName>
    <alternativeName>
        <fullName evidence="9">Pantothenate synthetase</fullName>
    </alternativeName>
</protein>
<dbReference type="InParanoid" id="C4QXQ8"/>
<evidence type="ECO:0000256" key="2">
    <source>
        <dbReference type="ARBA" id="ARBA00009256"/>
    </source>
</evidence>
<evidence type="ECO:0000313" key="12">
    <source>
        <dbReference type="EMBL" id="CAY68031.1"/>
    </source>
</evidence>
<keyword evidence="7" id="KW-0547">Nucleotide-binding</keyword>
<keyword evidence="6" id="KW-0566">Pantothenate biosynthesis</keyword>
<dbReference type="KEGG" id="ppa:PAS_chr1-4_0198"/>
<dbReference type="SMR" id="C4QXQ8"/>
<dbReference type="Gene3D" id="3.40.50.620">
    <property type="entry name" value="HUPs"/>
    <property type="match status" value="1"/>
</dbReference>
<dbReference type="GO" id="GO:0015940">
    <property type="term" value="P:pantothenate biosynthetic process"/>
    <property type="evidence" value="ECO:0007669"/>
    <property type="project" value="UniProtKB-UniPathway"/>
</dbReference>
<evidence type="ECO:0000256" key="5">
    <source>
        <dbReference type="ARBA" id="ARBA00022598"/>
    </source>
</evidence>
<dbReference type="HOGENOM" id="CLU_047148_1_0_1"/>
<keyword evidence="8" id="KW-0067">ATP-binding</keyword>
<evidence type="ECO:0000256" key="9">
    <source>
        <dbReference type="ARBA" id="ARBA00029902"/>
    </source>
</evidence>
<sequence>MTNFQLFRTIQEVRDWRLNQIINGHSVGFVPTMGALHEGHLTLVRESLNENDKTVVSIFVNPSQFAPTEDLESYPRTLEADLEQLAGLDGSESIVVFVPTVREMYPSGIPLDVSLQKGAFVTVLGVSEQLEGKFRPQFFRGVATVVCKLFNIVYPNNAYFGSKDIQQTIVVRRMVKDLLIPTNIRVILTCREKSGLAMSSRNQYLSSETKMKASEIYRSLLAAKEVYDTEDCTAEDLESAVLETLKEYTNGVKASWNLEYVSVNEYETLDELKSSEKVDKTKPTIISLAVHVPRATTGTARLIDNIVLGAKSL</sequence>
<keyword evidence="5 12" id="KW-0436">Ligase</keyword>
<dbReference type="STRING" id="644223.C4QXQ8"/>
<dbReference type="FunFam" id="3.40.50.620:FF:000013">
    <property type="entry name" value="Pantothenate synthetase"/>
    <property type="match status" value="1"/>
</dbReference>
<organism evidence="12 13">
    <name type="scientific">Komagataella phaffii (strain GS115 / ATCC 20864)</name>
    <name type="common">Yeast</name>
    <name type="synonym">Pichia pastoris</name>
    <dbReference type="NCBI Taxonomy" id="644223"/>
    <lineage>
        <taxon>Eukaryota</taxon>
        <taxon>Fungi</taxon>
        <taxon>Dikarya</taxon>
        <taxon>Ascomycota</taxon>
        <taxon>Saccharomycotina</taxon>
        <taxon>Pichiomycetes</taxon>
        <taxon>Pichiales</taxon>
        <taxon>Pichiaceae</taxon>
        <taxon>Komagataella</taxon>
    </lineage>
</organism>
<dbReference type="HAMAP" id="MF_00158">
    <property type="entry name" value="PanC"/>
    <property type="match status" value="1"/>
</dbReference>
<comment type="similarity">
    <text evidence="2">Belongs to the pantothenate synthetase family.</text>
</comment>
<name>C4QXQ8_KOMPG</name>
<evidence type="ECO:0000256" key="7">
    <source>
        <dbReference type="ARBA" id="ARBA00022741"/>
    </source>
</evidence>
<proteinExistence type="inferred from homology"/>